<evidence type="ECO:0000313" key="3">
    <source>
        <dbReference type="Proteomes" id="UP001611263"/>
    </source>
</evidence>
<dbReference type="Proteomes" id="UP001611263">
    <property type="component" value="Unassembled WGS sequence"/>
</dbReference>
<keyword evidence="1" id="KW-1133">Transmembrane helix</keyword>
<dbReference type="GeneID" id="93508361"/>
<name>A0ABW7TY79_9NOCA</name>
<reference evidence="2 3" key="1">
    <citation type="submission" date="2024-10" db="EMBL/GenBank/DDBJ databases">
        <title>The Natural Products Discovery Center: Release of the First 8490 Sequenced Strains for Exploring Actinobacteria Biosynthetic Diversity.</title>
        <authorList>
            <person name="Kalkreuter E."/>
            <person name="Kautsar S.A."/>
            <person name="Yang D."/>
            <person name="Bader C.D."/>
            <person name="Teijaro C.N."/>
            <person name="Fluegel L."/>
            <person name="Davis C.M."/>
            <person name="Simpson J.R."/>
            <person name="Lauterbach L."/>
            <person name="Steele A.D."/>
            <person name="Gui C."/>
            <person name="Meng S."/>
            <person name="Li G."/>
            <person name="Viehrig K."/>
            <person name="Ye F."/>
            <person name="Su P."/>
            <person name="Kiefer A.F."/>
            <person name="Nichols A."/>
            <person name="Cepeda A.J."/>
            <person name="Yan W."/>
            <person name="Fan B."/>
            <person name="Jiang Y."/>
            <person name="Adhikari A."/>
            <person name="Zheng C.-J."/>
            <person name="Schuster L."/>
            <person name="Cowan T.M."/>
            <person name="Smanski M.J."/>
            <person name="Chevrette M.G."/>
            <person name="De Carvalho L.P.S."/>
            <person name="Shen B."/>
        </authorList>
    </citation>
    <scope>NUCLEOTIDE SEQUENCE [LARGE SCALE GENOMIC DNA]</scope>
    <source>
        <strain evidence="2 3">NPDC020568</strain>
    </source>
</reference>
<protein>
    <submittedName>
        <fullName evidence="2">Uncharacterized protein</fullName>
    </submittedName>
</protein>
<evidence type="ECO:0000313" key="2">
    <source>
        <dbReference type="EMBL" id="MFI1465127.1"/>
    </source>
</evidence>
<keyword evidence="1" id="KW-0472">Membrane</keyword>
<dbReference type="RefSeq" id="WP_156052454.1">
    <property type="nucleotide sequence ID" value="NZ_JBIRUQ010000013.1"/>
</dbReference>
<accession>A0ABW7TY79</accession>
<proteinExistence type="predicted"/>
<evidence type="ECO:0000256" key="1">
    <source>
        <dbReference type="SAM" id="Phobius"/>
    </source>
</evidence>
<gene>
    <name evidence="2" type="ORF">ACH4WX_30820</name>
</gene>
<organism evidence="2 3">
    <name type="scientific">Nocardia carnea</name>
    <dbReference type="NCBI Taxonomy" id="37328"/>
    <lineage>
        <taxon>Bacteria</taxon>
        <taxon>Bacillati</taxon>
        <taxon>Actinomycetota</taxon>
        <taxon>Actinomycetes</taxon>
        <taxon>Mycobacteriales</taxon>
        <taxon>Nocardiaceae</taxon>
        <taxon>Nocardia</taxon>
    </lineage>
</organism>
<sequence length="483" mass="51042">MNSMVRAAMGGACVGGGIAIGAYSGGWFLLAAVIVSVAGIGLVVSDSIRSALAVSEGEPVPVRVDLVDRTTTLVGNSPTLVAGEARPSGDTPFRFQTSANLSANQLAEIVRHGRGVLPSEAVGAPDAEPVTEHGGLRRQAPAALVAAAAMWATMLLPPGDFWDLSEISVTAPPAVLSVAGPDERPLWQWYDDALAHVRAEAPELLNSILGITVHESRVEVALYLGADRARGFEGRTDGWETYDFQTADRARDTFTLADLQNFSAREVLAEKAAMLPADKREPNRMEITRDAEEIFGITDPEPLHVETWFGSGSEYWMYALPDGTVAPWWPADDLAAALEQVGAALSARGVPAEAPRLDSITVDRGGSGNGAGSFDVAFSRDGIIYGTGAGAGGFTDPDDAGSDSESPGFRFADIDPGVLAHVRDDAMTRYHIDPVDRADAKISIGSWHGFDSDRGEEYVIEVDYSRADGGSAYYTLGGQYLAG</sequence>
<feature type="transmembrane region" description="Helical" evidence="1">
    <location>
        <begin position="12"/>
        <end position="44"/>
    </location>
</feature>
<dbReference type="EMBL" id="JBIRUQ010000013">
    <property type="protein sequence ID" value="MFI1465127.1"/>
    <property type="molecule type" value="Genomic_DNA"/>
</dbReference>
<keyword evidence="3" id="KW-1185">Reference proteome</keyword>
<comment type="caution">
    <text evidence="2">The sequence shown here is derived from an EMBL/GenBank/DDBJ whole genome shotgun (WGS) entry which is preliminary data.</text>
</comment>
<keyword evidence="1" id="KW-0812">Transmembrane</keyword>